<feature type="compositionally biased region" description="Acidic residues" evidence="1">
    <location>
        <begin position="458"/>
        <end position="479"/>
    </location>
</feature>
<feature type="compositionally biased region" description="Acidic residues" evidence="1">
    <location>
        <begin position="495"/>
        <end position="506"/>
    </location>
</feature>
<feature type="transmembrane region" description="Helical" evidence="2">
    <location>
        <begin position="936"/>
        <end position="960"/>
    </location>
</feature>
<gene>
    <name evidence="3" type="ORF">SEMRO_129_G061540.1</name>
</gene>
<feature type="compositionally biased region" description="Basic residues" evidence="1">
    <location>
        <begin position="1296"/>
        <end position="1310"/>
    </location>
</feature>
<reference evidence="3" key="1">
    <citation type="submission" date="2020-06" db="EMBL/GenBank/DDBJ databases">
        <authorList>
            <consortium name="Plant Systems Biology data submission"/>
        </authorList>
    </citation>
    <scope>NUCLEOTIDE SEQUENCE</scope>
    <source>
        <strain evidence="3">D6</strain>
    </source>
</reference>
<dbReference type="EMBL" id="CAICTM010000128">
    <property type="protein sequence ID" value="CAB9502162.1"/>
    <property type="molecule type" value="Genomic_DNA"/>
</dbReference>
<organism evidence="3 4">
    <name type="scientific">Seminavis robusta</name>
    <dbReference type="NCBI Taxonomy" id="568900"/>
    <lineage>
        <taxon>Eukaryota</taxon>
        <taxon>Sar</taxon>
        <taxon>Stramenopiles</taxon>
        <taxon>Ochrophyta</taxon>
        <taxon>Bacillariophyta</taxon>
        <taxon>Bacillariophyceae</taxon>
        <taxon>Bacillariophycidae</taxon>
        <taxon>Naviculales</taxon>
        <taxon>Naviculaceae</taxon>
        <taxon>Seminavis</taxon>
    </lineage>
</organism>
<dbReference type="Proteomes" id="UP001153069">
    <property type="component" value="Unassembled WGS sequence"/>
</dbReference>
<evidence type="ECO:0000313" key="4">
    <source>
        <dbReference type="Proteomes" id="UP001153069"/>
    </source>
</evidence>
<feature type="region of interest" description="Disordered" evidence="1">
    <location>
        <begin position="46"/>
        <end position="73"/>
    </location>
</feature>
<proteinExistence type="predicted"/>
<protein>
    <recommendedName>
        <fullName evidence="5">EF-hand domain-containing protein</fullName>
    </recommendedName>
</protein>
<feature type="region of interest" description="Disordered" evidence="1">
    <location>
        <begin position="396"/>
        <end position="574"/>
    </location>
</feature>
<keyword evidence="2" id="KW-0472">Membrane</keyword>
<sequence>MKVQRCTSFRLAVALLVVVMTIHVHVLPVTARGSIRYRYLQDTNTNRSGTVDDSPFQNTTSQGIPDVSTGDNDSDKDHEVALIRLDYLFFSHVDWATTAGPTDEVYQALACQTDAFFTHLLQTQLETVLRVSLRVKEWNFAPPIFDNLPQFRITFEILAYYDDRFVYDMAVDARQIVAEIDAAADFQAYITNYAWLSYPIDGDATAVLRGINRLAYDAAPALAGETFLYDTVTCPPLNQAASTWQFGFFDDYDSNNNGIEPLDIQALACQMRSFVEASLSKYNYGAAIEATLQRLDWNYNDNDQEHPLTVTVDITAMLIHHNGDHTTLSSSDITQVLQGTTDLVDFLQNYVHTTTTTTTNSNVWTNVKQVVVEAGMQDIDTSDAEWNSDTICPERTEATVASPVENASALPPTEDTAVSPPADDAAASPPTEAPIVIDAASPPPTEAPMVVQATSATVDDDEEDAEAEETVEQAEEEPQVDIGVVVTKNPRPEEQSQEAEQTEQADDNSSNSAGVVVTRHPQPTPAPMMEQTEDNSNTADATSDAAEDNNTSENADDTGADTGADSDAATSDGNTTADAVEVDFLKTCLTALLEADIDDDRQLNQMEYVQLLNILWNNVYEGYPFVALPLSLRANFDTFVSAATGEIELDIVERPPNTKNIFMRESVGESNQVVAQPRVQISLPTLGLEKHQEHRDDICRETQTAFLETASLQQQQSSSPVRLEIVTPVLAYNLLGMETPDDFWENATDVKPAFEIFLRDHVVPAMDAVLLQERRRHGVLRRRRGLSTDAANDRYWVLTDTASLKDVQGTRCPLDIPQDASCLTVTTGFDVFVLTDDADDESRTNRISEAAEQATQEGISSGKLQDSLDGYNPNSPWILLAAPSDAAAPTTAGTPGDVGENQDGDVGAVVNGTTTLGNTQCGDDAAEDCESFGEKYMWPIIIVVCVVVLLCILLLPICIWGRYPCFGRKATESTAKPVGGAKDSSTDEGNEMNNSSRRSRGSRGRVRPSDDMGISSDGSRGTRGRVRPRDDMGISSGCSRGSGGRTRADEIRRNRAASRDFPFLRSRSFSGSTDEPTAPRPRRQLPRRTKSLDGDARFEGRIRGPRRATPRRTTSMDGDPRFDTSRGNPLRRVNSVDSGSSLVLQDKLGLRRSSTEPGSRRMRPLRAKSFDGDSRPLRPLQRPGFRRANSFGGDDRFTQESRRRPRPGIQGAEDSGSVVGANSDKLGLRRSNTEPGSANSDKLDLRRSNTEPGSRRRRPLRAKSFDGDSRPLQRPGMQRSNSFGGDDRFSEESRPRPRRRMPRRSRSMDN</sequence>
<evidence type="ECO:0000256" key="1">
    <source>
        <dbReference type="SAM" id="MobiDB-lite"/>
    </source>
</evidence>
<evidence type="ECO:0000256" key="2">
    <source>
        <dbReference type="SAM" id="Phobius"/>
    </source>
</evidence>
<feature type="compositionally biased region" description="Polar residues" evidence="1">
    <location>
        <begin position="46"/>
        <end position="63"/>
    </location>
</feature>
<dbReference type="InterPro" id="IPR018247">
    <property type="entry name" value="EF_Hand_1_Ca_BS"/>
</dbReference>
<feature type="compositionally biased region" description="Low complexity" evidence="1">
    <location>
        <begin position="415"/>
        <end position="434"/>
    </location>
</feature>
<dbReference type="PROSITE" id="PS00018">
    <property type="entry name" value="EF_HAND_1"/>
    <property type="match status" value="1"/>
</dbReference>
<keyword evidence="2" id="KW-1133">Transmembrane helix</keyword>
<evidence type="ECO:0000313" key="3">
    <source>
        <dbReference type="EMBL" id="CAB9502162.1"/>
    </source>
</evidence>
<comment type="caution">
    <text evidence="3">The sequence shown here is derived from an EMBL/GenBank/DDBJ whole genome shotgun (WGS) entry which is preliminary data.</text>
</comment>
<feature type="compositionally biased region" description="Basic and acidic residues" evidence="1">
    <location>
        <begin position="1285"/>
        <end position="1295"/>
    </location>
</feature>
<accession>A0A9N8DG69</accession>
<feature type="compositionally biased region" description="Basic residues" evidence="1">
    <location>
        <begin position="997"/>
        <end position="1006"/>
    </location>
</feature>
<feature type="compositionally biased region" description="Low complexity" evidence="1">
    <location>
        <begin position="560"/>
        <end position="574"/>
    </location>
</feature>
<feature type="compositionally biased region" description="Basic and acidic residues" evidence="1">
    <location>
        <begin position="1090"/>
        <end position="1102"/>
    </location>
</feature>
<keyword evidence="4" id="KW-1185">Reference proteome</keyword>
<evidence type="ECO:0008006" key="5">
    <source>
        <dbReference type="Google" id="ProtNLM"/>
    </source>
</evidence>
<name>A0A9N8DG69_9STRA</name>
<feature type="compositionally biased region" description="Basic residues" evidence="1">
    <location>
        <begin position="1080"/>
        <end position="1089"/>
    </location>
</feature>
<keyword evidence="2" id="KW-0812">Transmembrane</keyword>
<feature type="compositionally biased region" description="Basic and acidic residues" evidence="1">
    <location>
        <begin position="1193"/>
        <end position="1202"/>
    </location>
</feature>
<feature type="region of interest" description="Disordered" evidence="1">
    <location>
        <begin position="972"/>
        <end position="1310"/>
    </location>
</feature>